<evidence type="ECO:0000313" key="2">
    <source>
        <dbReference type="Proteomes" id="UP001222325"/>
    </source>
</evidence>
<dbReference type="EMBL" id="JARJCN010000001">
    <property type="protein sequence ID" value="KAJ7104166.1"/>
    <property type="molecule type" value="Genomic_DNA"/>
</dbReference>
<dbReference type="AlphaFoldDB" id="A0AAD6ULM3"/>
<reference evidence="1" key="1">
    <citation type="submission" date="2023-03" db="EMBL/GenBank/DDBJ databases">
        <title>Massive genome expansion in bonnet fungi (Mycena s.s.) driven by repeated elements and novel gene families across ecological guilds.</title>
        <authorList>
            <consortium name="Lawrence Berkeley National Laboratory"/>
            <person name="Harder C.B."/>
            <person name="Miyauchi S."/>
            <person name="Viragh M."/>
            <person name="Kuo A."/>
            <person name="Thoen E."/>
            <person name="Andreopoulos B."/>
            <person name="Lu D."/>
            <person name="Skrede I."/>
            <person name="Drula E."/>
            <person name="Henrissat B."/>
            <person name="Morin E."/>
            <person name="Kohler A."/>
            <person name="Barry K."/>
            <person name="LaButti K."/>
            <person name="Morin E."/>
            <person name="Salamov A."/>
            <person name="Lipzen A."/>
            <person name="Mereny Z."/>
            <person name="Hegedus B."/>
            <person name="Baldrian P."/>
            <person name="Stursova M."/>
            <person name="Weitz H."/>
            <person name="Taylor A."/>
            <person name="Grigoriev I.V."/>
            <person name="Nagy L.G."/>
            <person name="Martin F."/>
            <person name="Kauserud H."/>
        </authorList>
    </citation>
    <scope>NUCLEOTIDE SEQUENCE</scope>
    <source>
        <strain evidence="1">CBHHK173m</strain>
    </source>
</reference>
<evidence type="ECO:0000313" key="1">
    <source>
        <dbReference type="EMBL" id="KAJ7104166.1"/>
    </source>
</evidence>
<comment type="caution">
    <text evidence="1">The sequence shown here is derived from an EMBL/GenBank/DDBJ whole genome shotgun (WGS) entry which is preliminary data.</text>
</comment>
<gene>
    <name evidence="1" type="ORF">B0H15DRAFT_794990</name>
</gene>
<accession>A0AAD6ULM3</accession>
<name>A0AAD6ULM3_9AGAR</name>
<sequence>MATAAPPVQDVRTVTPTDEQIRFRFYLIRGQHLKPLLGFQKMLDAIKAAEPTWILGPVRLKKLLKVISDEEAKEEAERIASGPYINLNPSHSRALRDQIAWQDSSIRWYRIIGHDGYDYAVTPNSDMGILLNIMQKRAAEEPRQRAHALYTMWTHFEPAAKKAGVPLENLRAQLTEEYGMDPLTAAPPPPRNEFERAAMAAQAARRKAEYKRRTMEMMRLMRDRGVPLPLDPATGDVEWVDGKHGEFVVLVTRVDKATGLEEFETW</sequence>
<dbReference type="Proteomes" id="UP001222325">
    <property type="component" value="Unassembled WGS sequence"/>
</dbReference>
<organism evidence="1 2">
    <name type="scientific">Mycena belliarum</name>
    <dbReference type="NCBI Taxonomy" id="1033014"/>
    <lineage>
        <taxon>Eukaryota</taxon>
        <taxon>Fungi</taxon>
        <taxon>Dikarya</taxon>
        <taxon>Basidiomycota</taxon>
        <taxon>Agaricomycotina</taxon>
        <taxon>Agaricomycetes</taxon>
        <taxon>Agaricomycetidae</taxon>
        <taxon>Agaricales</taxon>
        <taxon>Marasmiineae</taxon>
        <taxon>Mycenaceae</taxon>
        <taxon>Mycena</taxon>
    </lineage>
</organism>
<protein>
    <submittedName>
        <fullName evidence="1">Uncharacterized protein</fullName>
    </submittedName>
</protein>
<keyword evidence="2" id="KW-1185">Reference proteome</keyword>
<proteinExistence type="predicted"/>